<dbReference type="Proteomes" id="UP000479639">
    <property type="component" value="Unassembled WGS sequence"/>
</dbReference>
<evidence type="ECO:0000256" key="1">
    <source>
        <dbReference type="SAM" id="Phobius"/>
    </source>
</evidence>
<protein>
    <submittedName>
        <fullName evidence="2">DUF4860 domain-containing protein</fullName>
    </submittedName>
</protein>
<name>A0A7C8BVQ9_9ACTN</name>
<evidence type="ECO:0000313" key="3">
    <source>
        <dbReference type="Proteomes" id="UP000479639"/>
    </source>
</evidence>
<feature type="transmembrane region" description="Helical" evidence="1">
    <location>
        <begin position="27"/>
        <end position="51"/>
    </location>
</feature>
<keyword evidence="1" id="KW-0472">Membrane</keyword>
<keyword evidence="1" id="KW-0812">Transmembrane</keyword>
<keyword evidence="1" id="KW-1133">Transmembrane helix</keyword>
<sequence>MPGADGPGTAKAYGGSPRRQERDFGRVFTGLLFALFVATLLMAILVGTGVYRVLHQEGAVADNQRLSLTLLANDVRANDQIDAVARAWVTEDAVSVEVAGADGFEAAAAAEDGRSLFQGPALVLRETLPSGVYETRLYRYDGTIMEEYALADAPYDPLKATAIVDSSVFAFSYEDGLLTIETDAGATAVALRSGGGER</sequence>
<reference evidence="2 3" key="1">
    <citation type="submission" date="2019-09" db="EMBL/GenBank/DDBJ databases">
        <title>Whole genome shotgun sequencing (WGS) of Ellagibacter isourolithinifaciens DSM 104140(T) and Adlercreutzia muris DSM 29508(T).</title>
        <authorList>
            <person name="Stoll D.A."/>
            <person name="Danylec N."/>
            <person name="Huch M."/>
        </authorList>
    </citation>
    <scope>NUCLEOTIDE SEQUENCE [LARGE SCALE GENOMIC DNA]</scope>
    <source>
        <strain evidence="2 3">DSM 29508</strain>
    </source>
</reference>
<keyword evidence="3" id="KW-1185">Reference proteome</keyword>
<accession>A0A7C8BVQ9</accession>
<proteinExistence type="predicted"/>
<dbReference type="Pfam" id="PF16152">
    <property type="entry name" value="DUF4860"/>
    <property type="match status" value="1"/>
</dbReference>
<gene>
    <name evidence="2" type="ORF">F8D48_02195</name>
</gene>
<dbReference type="InterPro" id="IPR032340">
    <property type="entry name" value="DUF4860"/>
</dbReference>
<dbReference type="AlphaFoldDB" id="A0A7C8BVQ9"/>
<dbReference type="EMBL" id="WAJS01000004">
    <property type="protein sequence ID" value="KAB1651244.1"/>
    <property type="molecule type" value="Genomic_DNA"/>
</dbReference>
<organism evidence="2 3">
    <name type="scientific">Adlercreutzia muris</name>
    <dbReference type="NCBI Taxonomy" id="1796610"/>
    <lineage>
        <taxon>Bacteria</taxon>
        <taxon>Bacillati</taxon>
        <taxon>Actinomycetota</taxon>
        <taxon>Coriobacteriia</taxon>
        <taxon>Eggerthellales</taxon>
        <taxon>Eggerthellaceae</taxon>
        <taxon>Adlercreutzia</taxon>
    </lineage>
</organism>
<comment type="caution">
    <text evidence="2">The sequence shown here is derived from an EMBL/GenBank/DDBJ whole genome shotgun (WGS) entry which is preliminary data.</text>
</comment>
<evidence type="ECO:0000313" key="2">
    <source>
        <dbReference type="EMBL" id="KAB1651244.1"/>
    </source>
</evidence>